<comment type="caution">
    <text evidence="2">The sequence shown here is derived from an EMBL/GenBank/DDBJ whole genome shotgun (WGS) entry which is preliminary data.</text>
</comment>
<organism evidence="2 3">
    <name type="scientific">Microlunatus panaciterrae</name>
    <dbReference type="NCBI Taxonomy" id="400768"/>
    <lineage>
        <taxon>Bacteria</taxon>
        <taxon>Bacillati</taxon>
        <taxon>Actinomycetota</taxon>
        <taxon>Actinomycetes</taxon>
        <taxon>Propionibacteriales</taxon>
        <taxon>Propionibacteriaceae</taxon>
        <taxon>Microlunatus</taxon>
    </lineage>
</organism>
<dbReference type="Gene3D" id="2.60.40.10">
    <property type="entry name" value="Immunoglobulins"/>
    <property type="match status" value="1"/>
</dbReference>
<keyword evidence="3" id="KW-1185">Reference proteome</keyword>
<protein>
    <submittedName>
        <fullName evidence="2">Uncharacterized protein</fullName>
    </submittedName>
</protein>
<evidence type="ECO:0000313" key="3">
    <source>
        <dbReference type="Proteomes" id="UP000704762"/>
    </source>
</evidence>
<sequence>MTSHTVTYSTELMQNYLQAEILSPQAKFEALQTSQGTSLLFSIGTDQVFYVTREVAGDRAGWIRSDLSTGQIEQDFAGATGVVCRDFTSAECPTAAGSSVHLGMVLGDGQHDHLYLSLANSDSDLSWTAQPVWVGYPFDDPDHPLPQLKVVGVMISEASDGEYIVVDVLRDPTSSENLVLRYYIDVNKSGGYAWHPHDVAVDLAAGSYRSSLGRRVNQPIDGLYTSGQVDGQTQFTYQPLYNPYNPNVPASPDILQLPGNLHPDSIAVCRNPDNSSDLYATANGTLYHFSSAGQANNATATALLQNEMFAGVRDLFAAIDDQQVTVWGLNGSDEVFYTSCPLDQLGNSTSWSVPMPILTGVEQLSPYLDRANSANTFFAHTGASTLVKAVKSPGATLWTFRTITLPPPVATTPAQSYSSYTTRIQVLDANSQPVPGLQVAISASCVSSVYLNYLYYVLGPTPVQAETDALGVITIVEAVDTLAGSRLYVSVDGQTTTINPMEKVFSKAASLDSPDLLSTATIKAPDGTTRPLIAPGTDPGLLQQVADGNKQLAAAYAAVANRPAPAGQVSGMVGAEPLSRGLTSFVLTTPVGDLSSILVDAGDLFERLKHDVDHVIQVVEDTATGVWNFIVTLAGEAYHCVLDCVEKVVAAVQWLYTMVKTAVEDLIKYLEFLFEWADFTRTKKVIENIVRTFLDYQVDQIEVVKSELDTMITSVEGTINAWAGTSSWDGLGADGDRTPNSTSTPTAGQSAPGSLLAHHYQNNAQSATQVRPAPVPQPSPNPVEVLLEALAQEADTISETISRLQDLATDFNSMTLTESLKALVAVVADLGLETARHVIDALLDVLYDVAKDAVALLDTPIHIPVISDILSDLGIAEFSFLEVACWIAAIPVTLIYKAAEGAAPFPDDPDTTFLINAADFPTLLQAFSKPSAAAHNLEVAAAAPNGLARDAGASGPLSLSAGTAQAVHVSGHAVSGFCSLVSAILSSFEAAEEDATNPWSIPAAVAGILGGVSGGVASVLAPHDPVENTEVIWVGRVTLGFRILAMLLFSGPAQDTFKDNLSLKVFSVSDGRGVGAIVDSVLVLPALAYSCWHFYELSQKPVGADRSIAIVDETSSLTAYISRISYAVAVNTEEIPKAVAIGVMATANVVTGGLQIAESMIH</sequence>
<accession>A0ABS2RDY7</accession>
<gene>
    <name evidence="2" type="ORF">JOE57_000068</name>
</gene>
<evidence type="ECO:0000256" key="1">
    <source>
        <dbReference type="SAM" id="MobiDB-lite"/>
    </source>
</evidence>
<feature type="compositionally biased region" description="Polar residues" evidence="1">
    <location>
        <begin position="738"/>
        <end position="752"/>
    </location>
</feature>
<evidence type="ECO:0000313" key="2">
    <source>
        <dbReference type="EMBL" id="MBM7797147.1"/>
    </source>
</evidence>
<proteinExistence type="predicted"/>
<dbReference type="InterPro" id="IPR013783">
    <property type="entry name" value="Ig-like_fold"/>
</dbReference>
<feature type="region of interest" description="Disordered" evidence="1">
    <location>
        <begin position="730"/>
        <end position="754"/>
    </location>
</feature>
<dbReference type="EMBL" id="JAFBCF010000001">
    <property type="protein sequence ID" value="MBM7797147.1"/>
    <property type="molecule type" value="Genomic_DNA"/>
</dbReference>
<name>A0ABS2RDY7_9ACTN</name>
<reference evidence="2 3" key="1">
    <citation type="submission" date="2021-01" db="EMBL/GenBank/DDBJ databases">
        <title>Sequencing the genomes of 1000 actinobacteria strains.</title>
        <authorList>
            <person name="Klenk H.-P."/>
        </authorList>
    </citation>
    <scope>NUCLEOTIDE SEQUENCE [LARGE SCALE GENOMIC DNA]</scope>
    <source>
        <strain evidence="2 3">DSM 18662</strain>
    </source>
</reference>
<dbReference type="RefSeq" id="WP_204915874.1">
    <property type="nucleotide sequence ID" value="NZ_BAAAQP010000003.1"/>
</dbReference>
<dbReference type="Proteomes" id="UP000704762">
    <property type="component" value="Unassembled WGS sequence"/>
</dbReference>